<protein>
    <submittedName>
        <fullName evidence="1">DUF2783 domain-containing protein</fullName>
    </submittedName>
</protein>
<proteinExistence type="predicted"/>
<dbReference type="OrthoDB" id="8420594at2"/>
<dbReference type="AlphaFoldDB" id="A0A5B8FJF8"/>
<dbReference type="EMBL" id="CP040819">
    <property type="protein sequence ID" value="QDL94268.1"/>
    <property type="molecule type" value="Genomic_DNA"/>
</dbReference>
<evidence type="ECO:0000313" key="2">
    <source>
        <dbReference type="Proteomes" id="UP000305888"/>
    </source>
</evidence>
<dbReference type="Pfam" id="PF10932">
    <property type="entry name" value="DUF2783"/>
    <property type="match status" value="1"/>
</dbReference>
<dbReference type="Proteomes" id="UP000305888">
    <property type="component" value="Plasmid pD4M1A"/>
</dbReference>
<geneLocation type="plasmid" evidence="2">
    <name>pd4m1a</name>
</geneLocation>
<accession>A0A5B8FJF8</accession>
<evidence type="ECO:0000313" key="1">
    <source>
        <dbReference type="EMBL" id="QDL94268.1"/>
    </source>
</evidence>
<reference evidence="1 2" key="1">
    <citation type="submission" date="2019-06" db="EMBL/GenBank/DDBJ databases">
        <title>Genome sequence of Rhodobacteraceae bacterium D4M1.</title>
        <authorList>
            <person name="Cao J."/>
        </authorList>
    </citation>
    <scope>NUCLEOTIDE SEQUENCE [LARGE SCALE GENOMIC DNA]</scope>
    <source>
        <strain evidence="1 2">D4M1</strain>
        <plasmid evidence="2">pd4m1a</plasmid>
    </source>
</reference>
<dbReference type="KEGG" id="ppru:FDP22_18460"/>
<dbReference type="InterPro" id="IPR021233">
    <property type="entry name" value="DUF2783"/>
</dbReference>
<sequence>MDPRSYNLGAEGDAIYAELIALHEGLSEEESAALNARLVLVLANALARPEEIRLAFAVASRGAEATAPRSG</sequence>
<name>A0A5B8FJF8_9RHOB</name>
<keyword evidence="1" id="KW-0614">Plasmid</keyword>
<organism evidence="1 2">
    <name type="scientific">Paroceanicella profunda</name>
    <dbReference type="NCBI Taxonomy" id="2579971"/>
    <lineage>
        <taxon>Bacteria</taxon>
        <taxon>Pseudomonadati</taxon>
        <taxon>Pseudomonadota</taxon>
        <taxon>Alphaproteobacteria</taxon>
        <taxon>Rhodobacterales</taxon>
        <taxon>Paracoccaceae</taxon>
        <taxon>Paroceanicella</taxon>
    </lineage>
</organism>
<gene>
    <name evidence="1" type="ORF">FDP22_18460</name>
</gene>
<keyword evidence="2" id="KW-1185">Reference proteome</keyword>